<comment type="similarity">
    <text evidence="4">Belongs to the PP2C family.</text>
</comment>
<evidence type="ECO:0000256" key="1">
    <source>
        <dbReference type="ARBA" id="ARBA00022723"/>
    </source>
</evidence>
<name>A0A915KTX8_ROMCU</name>
<keyword evidence="2 4" id="KW-0378">Hydrolase</keyword>
<dbReference type="InterPro" id="IPR015655">
    <property type="entry name" value="PP2C"/>
</dbReference>
<dbReference type="SUPFAM" id="SSF81606">
    <property type="entry name" value="PP2C-like"/>
    <property type="match status" value="1"/>
</dbReference>
<sequence length="408" mass="46700">MDGNTFWLAVKNTFRQIVKSKFALLITVLLLICLGRRFLIKKSVVDHYDRDDDGNFKIIDSTNAFVNIEVPIADDSSNKENVEKGQQEFSGDEEEFRPRKNDYGLLEGGFRHINRRKDPKLKLKDLSSWSFRYKNMVAYSIKGRRPYMEDRFGFVTNEADDYQLFGVFDGHGGTFVAEYAEEKLLQNMASKLSVKDSRPINLTKLFIEETVLLDEEFNRIENPNLRFIGSTALFGYFDRKDLYIANVGDCRAVGISFKDRNVSQLTIDHKPNHPLEQKRIAKVGGTVIWNGVWRLGGILAVSRALGDLELKIPGWLTAVPDVFKIDLERESFDVVILASDGFWDVFTNEEILDYLKSYYFSDNGNKSVKSVEQSSIMRNLLRGAKFLVEEAYKKGSADNITLMIVKLV</sequence>
<dbReference type="PROSITE" id="PS51746">
    <property type="entry name" value="PPM_2"/>
    <property type="match status" value="1"/>
</dbReference>
<dbReference type="InterPro" id="IPR000222">
    <property type="entry name" value="PP2C_BS"/>
</dbReference>
<keyword evidence="3 4" id="KW-0904">Protein phosphatase</keyword>
<keyword evidence="8" id="KW-1185">Reference proteome</keyword>
<dbReference type="SMART" id="SM00332">
    <property type="entry name" value="PP2Cc"/>
    <property type="match status" value="1"/>
</dbReference>
<feature type="transmembrane region" description="Helical" evidence="6">
    <location>
        <begin position="22"/>
        <end position="40"/>
    </location>
</feature>
<evidence type="ECO:0000256" key="6">
    <source>
        <dbReference type="SAM" id="Phobius"/>
    </source>
</evidence>
<feature type="region of interest" description="Disordered" evidence="5">
    <location>
        <begin position="77"/>
        <end position="96"/>
    </location>
</feature>
<evidence type="ECO:0000256" key="3">
    <source>
        <dbReference type="ARBA" id="ARBA00022912"/>
    </source>
</evidence>
<dbReference type="InterPro" id="IPR001932">
    <property type="entry name" value="PPM-type_phosphatase-like_dom"/>
</dbReference>
<keyword evidence="1" id="KW-0479">Metal-binding</keyword>
<dbReference type="AlphaFoldDB" id="A0A915KTX8"/>
<evidence type="ECO:0000313" key="9">
    <source>
        <dbReference type="WBParaSite" id="nRc.2.0.1.t41048-RA"/>
    </source>
</evidence>
<evidence type="ECO:0000313" key="8">
    <source>
        <dbReference type="Proteomes" id="UP000887565"/>
    </source>
</evidence>
<evidence type="ECO:0000256" key="4">
    <source>
        <dbReference type="RuleBase" id="RU003465"/>
    </source>
</evidence>
<keyword evidence="6" id="KW-1133">Transmembrane helix</keyword>
<dbReference type="OMA" id="EMMMTHE"/>
<feature type="compositionally biased region" description="Basic and acidic residues" evidence="5">
    <location>
        <begin position="77"/>
        <end position="86"/>
    </location>
</feature>
<dbReference type="WBParaSite" id="nRc.2.0.1.t41048-RA">
    <property type="protein sequence ID" value="nRc.2.0.1.t41048-RA"/>
    <property type="gene ID" value="nRc.2.0.1.g41048"/>
</dbReference>
<dbReference type="InterPro" id="IPR036457">
    <property type="entry name" value="PPM-type-like_dom_sf"/>
</dbReference>
<dbReference type="Gene3D" id="3.60.40.10">
    <property type="entry name" value="PPM-type phosphatase domain"/>
    <property type="match status" value="1"/>
</dbReference>
<accession>A0A915KTX8</accession>
<dbReference type="GO" id="GO:0004722">
    <property type="term" value="F:protein serine/threonine phosphatase activity"/>
    <property type="evidence" value="ECO:0007669"/>
    <property type="project" value="InterPro"/>
</dbReference>
<dbReference type="SMART" id="SM00331">
    <property type="entry name" value="PP2C_SIG"/>
    <property type="match status" value="1"/>
</dbReference>
<dbReference type="PANTHER" id="PTHR47992">
    <property type="entry name" value="PROTEIN PHOSPHATASE"/>
    <property type="match status" value="1"/>
</dbReference>
<proteinExistence type="inferred from homology"/>
<evidence type="ECO:0000256" key="2">
    <source>
        <dbReference type="ARBA" id="ARBA00022801"/>
    </source>
</evidence>
<organism evidence="8 9">
    <name type="scientific">Romanomermis culicivorax</name>
    <name type="common">Nematode worm</name>
    <dbReference type="NCBI Taxonomy" id="13658"/>
    <lineage>
        <taxon>Eukaryota</taxon>
        <taxon>Metazoa</taxon>
        <taxon>Ecdysozoa</taxon>
        <taxon>Nematoda</taxon>
        <taxon>Enoplea</taxon>
        <taxon>Dorylaimia</taxon>
        <taxon>Mermithida</taxon>
        <taxon>Mermithoidea</taxon>
        <taxon>Mermithidae</taxon>
        <taxon>Romanomermis</taxon>
    </lineage>
</organism>
<keyword evidence="6" id="KW-0812">Transmembrane</keyword>
<keyword evidence="6" id="KW-0472">Membrane</keyword>
<dbReference type="Proteomes" id="UP000887565">
    <property type="component" value="Unplaced"/>
</dbReference>
<evidence type="ECO:0000259" key="7">
    <source>
        <dbReference type="PROSITE" id="PS51746"/>
    </source>
</evidence>
<dbReference type="PROSITE" id="PS01032">
    <property type="entry name" value="PPM_1"/>
    <property type="match status" value="1"/>
</dbReference>
<protein>
    <submittedName>
        <fullName evidence="9">PPM-type phosphatase domain-containing protein</fullName>
    </submittedName>
</protein>
<reference evidence="9" key="1">
    <citation type="submission" date="2022-11" db="UniProtKB">
        <authorList>
            <consortium name="WormBaseParasite"/>
        </authorList>
    </citation>
    <scope>IDENTIFICATION</scope>
</reference>
<feature type="domain" description="PPM-type phosphatase" evidence="7">
    <location>
        <begin position="135"/>
        <end position="407"/>
    </location>
</feature>
<evidence type="ECO:0000256" key="5">
    <source>
        <dbReference type="SAM" id="MobiDB-lite"/>
    </source>
</evidence>
<dbReference type="CDD" id="cd00143">
    <property type="entry name" value="PP2Cc"/>
    <property type="match status" value="1"/>
</dbReference>
<dbReference type="Pfam" id="PF00481">
    <property type="entry name" value="PP2C"/>
    <property type="match status" value="1"/>
</dbReference>
<dbReference type="GO" id="GO:0046872">
    <property type="term" value="F:metal ion binding"/>
    <property type="evidence" value="ECO:0007669"/>
    <property type="project" value="UniProtKB-KW"/>
</dbReference>